<dbReference type="EMBL" id="WIPF01000014">
    <property type="protein sequence ID" value="KAF3228954.1"/>
    <property type="molecule type" value="Genomic_DNA"/>
</dbReference>
<feature type="compositionally biased region" description="Acidic residues" evidence="1">
    <location>
        <begin position="133"/>
        <end position="152"/>
    </location>
</feature>
<feature type="region of interest" description="Disordered" evidence="1">
    <location>
        <begin position="129"/>
        <end position="161"/>
    </location>
</feature>
<evidence type="ECO:0000313" key="5">
    <source>
        <dbReference type="EMBL" id="KAF3228954.1"/>
    </source>
</evidence>
<gene>
    <name evidence="5" type="ORF">TWF191_002066</name>
    <name evidence="4" type="ORF">TWF679_011157</name>
    <name evidence="3" type="ORF">TWF788_001159</name>
</gene>
<dbReference type="Pfam" id="PF12898">
    <property type="entry name" value="Stc1"/>
    <property type="match status" value="1"/>
</dbReference>
<evidence type="ECO:0000313" key="3">
    <source>
        <dbReference type="EMBL" id="KAF3164559.1"/>
    </source>
</evidence>
<evidence type="ECO:0000256" key="1">
    <source>
        <dbReference type="SAM" id="MobiDB-lite"/>
    </source>
</evidence>
<name>A0A6G1MCN6_ORBOL</name>
<dbReference type="Proteomes" id="UP000614610">
    <property type="component" value="Unassembled WGS sequence"/>
</dbReference>
<evidence type="ECO:0000259" key="2">
    <source>
        <dbReference type="Pfam" id="PF12898"/>
    </source>
</evidence>
<feature type="region of interest" description="Disordered" evidence="1">
    <location>
        <begin position="236"/>
        <end position="334"/>
    </location>
</feature>
<feature type="compositionally biased region" description="Polar residues" evidence="1">
    <location>
        <begin position="240"/>
        <end position="253"/>
    </location>
</feature>
<sequence>MPPPQLPKVGKNLYNQGLGKGANSGGRVSQPESIVCYVCRREKPHTQYSGRQLAKHKGTIYQPFASGGGGRAKPSHRTTCKTCTADQTTELTCIVCGETNGLDHFARTQRKNPDTARCKGCINKQANIAPDLEMPDSDDYASSDDEEDEVDFDTGNKEDRNTNTVLRAGTSYAGSSIHTNTLTSANLNRLEQATGSAITPRPGVPQAADGWVTKTRQPPQQLQSETMTTMTYDSAPRNANGPQAPSSISNTETFDSRAPLRSVPPKSTGAELRKNGWAKVTKVPKKGQGQNGFGSDDGHDDFEGSVTSSASAWTDRKKTVRTDFDDDPWSRHYK</sequence>
<comment type="caution">
    <text evidence="3">The sequence shown here is derived from an EMBL/GenBank/DDBJ whole genome shotgun (WGS) entry which is preliminary data.</text>
</comment>
<proteinExistence type="predicted"/>
<feature type="domain" description="Stc1" evidence="2">
    <location>
        <begin position="36"/>
        <end position="122"/>
    </location>
</feature>
<evidence type="ECO:0000313" key="4">
    <source>
        <dbReference type="EMBL" id="KAF3201869.1"/>
    </source>
</evidence>
<dbReference type="AlphaFoldDB" id="A0A6G1MCN6"/>
<accession>A0A6G1MCN6</accession>
<dbReference type="EMBL" id="JAABOE010000113">
    <property type="protein sequence ID" value="KAF3164559.1"/>
    <property type="molecule type" value="Genomic_DNA"/>
</dbReference>
<protein>
    <recommendedName>
        <fullName evidence="2">Stc1 domain-containing protein</fullName>
    </recommendedName>
</protein>
<evidence type="ECO:0000313" key="6">
    <source>
        <dbReference type="Proteomes" id="UP000479691"/>
    </source>
</evidence>
<dbReference type="InterPro" id="IPR024630">
    <property type="entry name" value="Stc1"/>
</dbReference>
<dbReference type="Proteomes" id="UP000483672">
    <property type="component" value="Unassembled WGS sequence"/>
</dbReference>
<feature type="compositionally biased region" description="Basic and acidic residues" evidence="1">
    <location>
        <begin position="314"/>
        <end position="323"/>
    </location>
</feature>
<organism evidence="3 6">
    <name type="scientific">Orbilia oligospora</name>
    <name type="common">Nematode-trapping fungus</name>
    <name type="synonym">Arthrobotrys oligospora</name>
    <dbReference type="NCBI Taxonomy" id="2813651"/>
    <lineage>
        <taxon>Eukaryota</taxon>
        <taxon>Fungi</taxon>
        <taxon>Dikarya</taxon>
        <taxon>Ascomycota</taxon>
        <taxon>Pezizomycotina</taxon>
        <taxon>Orbiliomycetes</taxon>
        <taxon>Orbiliales</taxon>
        <taxon>Orbiliaceae</taxon>
        <taxon>Orbilia</taxon>
    </lineage>
</organism>
<dbReference type="Proteomes" id="UP000479691">
    <property type="component" value="Unassembled WGS sequence"/>
</dbReference>
<reference evidence="6 7" key="1">
    <citation type="submission" date="2019-06" db="EMBL/GenBank/DDBJ databases">
        <authorList>
            <person name="Palmer J.M."/>
        </authorList>
    </citation>
    <scope>NUCLEOTIDE SEQUENCE [LARGE SCALE GENOMIC DNA]</scope>
    <source>
        <strain evidence="5 7">TWF191</strain>
        <strain evidence="4">TWF679</strain>
        <strain evidence="3 6">TWF788</strain>
    </source>
</reference>
<dbReference type="EMBL" id="WIWT01000093">
    <property type="protein sequence ID" value="KAF3201869.1"/>
    <property type="molecule type" value="Genomic_DNA"/>
</dbReference>
<dbReference type="OrthoDB" id="3514033at2759"/>
<evidence type="ECO:0000313" key="7">
    <source>
        <dbReference type="Proteomes" id="UP000483672"/>
    </source>
</evidence>
<feature type="region of interest" description="Disordered" evidence="1">
    <location>
        <begin position="1"/>
        <end position="29"/>
    </location>
</feature>